<dbReference type="SUPFAM" id="SSF140931">
    <property type="entry name" value="Fic-like"/>
    <property type="match status" value="1"/>
</dbReference>
<evidence type="ECO:0000259" key="3">
    <source>
        <dbReference type="PROSITE" id="PS51459"/>
    </source>
</evidence>
<dbReference type="PANTHER" id="PTHR13504">
    <property type="entry name" value="FIDO DOMAIN-CONTAINING PROTEIN DDB_G0283145"/>
    <property type="match status" value="1"/>
</dbReference>
<feature type="active site" evidence="1">
    <location>
        <position position="141"/>
    </location>
</feature>
<evidence type="ECO:0000313" key="5">
    <source>
        <dbReference type="Proteomes" id="UP000230161"/>
    </source>
</evidence>
<dbReference type="GO" id="GO:0005524">
    <property type="term" value="F:ATP binding"/>
    <property type="evidence" value="ECO:0007669"/>
    <property type="project" value="UniProtKB-KW"/>
</dbReference>
<protein>
    <submittedName>
        <fullName evidence="4">Fic/DOC family protein</fullName>
    </submittedName>
</protein>
<dbReference type="InterPro" id="IPR003812">
    <property type="entry name" value="Fido"/>
</dbReference>
<dbReference type="Proteomes" id="UP000230161">
    <property type="component" value="Unassembled WGS sequence"/>
</dbReference>
<keyword evidence="2" id="KW-0547">Nucleotide-binding</keyword>
<keyword evidence="5" id="KW-1185">Reference proteome</keyword>
<evidence type="ECO:0000256" key="2">
    <source>
        <dbReference type="PIRSR" id="PIRSR640198-2"/>
    </source>
</evidence>
<dbReference type="PANTHER" id="PTHR13504:SF38">
    <property type="entry name" value="FIDO DOMAIN-CONTAINING PROTEIN"/>
    <property type="match status" value="1"/>
</dbReference>
<dbReference type="InterPro" id="IPR040198">
    <property type="entry name" value="Fido_containing"/>
</dbReference>
<keyword evidence="2" id="KW-0067">ATP-binding</keyword>
<dbReference type="OrthoDB" id="9813719at2"/>
<sequence>MADSWSRYTNDTPASIEDADAFVDGVHFATKDELYQAEAQALVDVRVELYGAITGGQLTPFDLTDRLVLEKIHMQYNASIWKWAGRIRDREVSIGVAPENIRESLYGELDTLRWQTEHLDELTISPEFIAMSAHHHLVKIHPFVDGNGRITRLYSDALLLAMTGDRVFDWSDEPVYFDALRRADRTMNAEELLELIGIQLLGE</sequence>
<dbReference type="InterPro" id="IPR036597">
    <property type="entry name" value="Fido-like_dom_sf"/>
</dbReference>
<dbReference type="RefSeq" id="WP_100344565.1">
    <property type="nucleotide sequence ID" value="NZ_PGFB01000003.1"/>
</dbReference>
<organism evidence="4 5">
    <name type="scientific">Compostimonas suwonensis</name>
    <dbReference type="NCBI Taxonomy" id="1048394"/>
    <lineage>
        <taxon>Bacteria</taxon>
        <taxon>Bacillati</taxon>
        <taxon>Actinomycetota</taxon>
        <taxon>Actinomycetes</taxon>
        <taxon>Micrococcales</taxon>
        <taxon>Microbacteriaceae</taxon>
        <taxon>Compostimonas</taxon>
    </lineage>
</organism>
<reference evidence="4 5" key="1">
    <citation type="submission" date="2017-11" db="EMBL/GenBank/DDBJ databases">
        <title>Genomic Encyclopedia of Archaeal and Bacterial Type Strains, Phase II (KMG-II): From Individual Species to Whole Genera.</title>
        <authorList>
            <person name="Goeker M."/>
        </authorList>
    </citation>
    <scope>NUCLEOTIDE SEQUENCE [LARGE SCALE GENOMIC DNA]</scope>
    <source>
        <strain evidence="4 5">DSM 25625</strain>
    </source>
</reference>
<dbReference type="AlphaFoldDB" id="A0A2M9BVH4"/>
<accession>A0A2M9BVH4</accession>
<dbReference type="EMBL" id="PGFB01000003">
    <property type="protein sequence ID" value="PJJ61948.1"/>
    <property type="molecule type" value="Genomic_DNA"/>
</dbReference>
<name>A0A2M9BVH4_9MICO</name>
<dbReference type="Gene3D" id="1.10.3290.10">
    <property type="entry name" value="Fido-like domain"/>
    <property type="match status" value="1"/>
</dbReference>
<comment type="caution">
    <text evidence="4">The sequence shown here is derived from an EMBL/GenBank/DDBJ whole genome shotgun (WGS) entry which is preliminary data.</text>
</comment>
<gene>
    <name evidence="4" type="ORF">CLV54_1737</name>
</gene>
<feature type="domain" description="Fido" evidence="3">
    <location>
        <begin position="64"/>
        <end position="198"/>
    </location>
</feature>
<feature type="binding site" evidence="2">
    <location>
        <begin position="145"/>
        <end position="152"/>
    </location>
    <ligand>
        <name>ATP</name>
        <dbReference type="ChEBI" id="CHEBI:30616"/>
    </ligand>
</feature>
<evidence type="ECO:0000256" key="1">
    <source>
        <dbReference type="PIRSR" id="PIRSR640198-1"/>
    </source>
</evidence>
<evidence type="ECO:0000313" key="4">
    <source>
        <dbReference type="EMBL" id="PJJ61948.1"/>
    </source>
</evidence>
<proteinExistence type="predicted"/>
<dbReference type="Pfam" id="PF02661">
    <property type="entry name" value="Fic"/>
    <property type="match status" value="1"/>
</dbReference>
<dbReference type="PROSITE" id="PS51459">
    <property type="entry name" value="FIDO"/>
    <property type="match status" value="1"/>
</dbReference>